<dbReference type="GO" id="GO:0003677">
    <property type="term" value="F:DNA binding"/>
    <property type="evidence" value="ECO:0007669"/>
    <property type="project" value="InterPro"/>
</dbReference>
<dbReference type="eggNOG" id="ENOG5031IX5">
    <property type="taxonomic scope" value="Bacteria"/>
</dbReference>
<dbReference type="AlphaFoldDB" id="M1UNE6"/>
<sequence length="241" mass="25834">MKIDELIALAAEQPTRISRRSGVSRSTLKRVGDKTSEPTLSTLREVALALGLDLDVAAVPASDPYAVAAARTLIDDALPEDPQDDNIVAWLDRFARWNINDPLTLVAEAGILQGINNRNGAQYFHIEALPLATLPQFFIGENLAWAISGAAAASVIMGREVAGPTVIWHEGIAELADAGFGQKVTDPAQANVIFVPIGATELVGSFAQDGLNFVAPVQLVIDLHSLRLFEAAEFLTQSWQN</sequence>
<dbReference type="EMBL" id="CP004354">
    <property type="protein sequence ID" value="AGG67769.1"/>
    <property type="molecule type" value="Genomic_DNA"/>
</dbReference>
<evidence type="ECO:0000313" key="2">
    <source>
        <dbReference type="Proteomes" id="UP000011760"/>
    </source>
</evidence>
<dbReference type="Gene3D" id="1.10.260.40">
    <property type="entry name" value="lambda repressor-like DNA-binding domains"/>
    <property type="match status" value="1"/>
</dbReference>
<dbReference type="KEGG" id="ccn:H924_11705"/>
<dbReference type="SUPFAM" id="SSF47413">
    <property type="entry name" value="lambda repressor-like DNA-binding domains"/>
    <property type="match status" value="1"/>
</dbReference>
<dbReference type="HOGENOM" id="CLU_1150343_0_0_11"/>
<gene>
    <name evidence="1" type="ORF">H924_11705</name>
</gene>
<dbReference type="Proteomes" id="UP000011760">
    <property type="component" value="Chromosome"/>
</dbReference>
<proteinExistence type="predicted"/>
<reference evidence="1 2" key="1">
    <citation type="submission" date="2013-02" db="EMBL/GenBank/DDBJ databases">
        <title>The complete genome sequence of Corynebacterium callunae DSM 20147.</title>
        <authorList>
            <person name="Ruckert C."/>
            <person name="Albersmeier A."/>
            <person name="Kalinowski J."/>
        </authorList>
    </citation>
    <scope>NUCLEOTIDE SEQUENCE [LARGE SCALE GENOMIC DNA]</scope>
    <source>
        <strain evidence="1 2">DSM 20147</strain>
    </source>
</reference>
<keyword evidence="2" id="KW-1185">Reference proteome</keyword>
<dbReference type="OrthoDB" id="4402866at2"/>
<protein>
    <submittedName>
        <fullName evidence="1">Uncharacterized protein</fullName>
    </submittedName>
</protein>
<organism evidence="1 2">
    <name type="scientific">Corynebacterium callunae DSM 20147</name>
    <dbReference type="NCBI Taxonomy" id="1121353"/>
    <lineage>
        <taxon>Bacteria</taxon>
        <taxon>Bacillati</taxon>
        <taxon>Actinomycetota</taxon>
        <taxon>Actinomycetes</taxon>
        <taxon>Mycobacteriales</taxon>
        <taxon>Corynebacteriaceae</taxon>
        <taxon>Corynebacterium</taxon>
    </lineage>
</organism>
<dbReference type="STRING" id="1121353.H924_11705"/>
<evidence type="ECO:0000313" key="1">
    <source>
        <dbReference type="EMBL" id="AGG67769.1"/>
    </source>
</evidence>
<dbReference type="PATRIC" id="fig|1121353.3.peg.2392"/>
<dbReference type="InterPro" id="IPR001387">
    <property type="entry name" value="Cro/C1-type_HTH"/>
</dbReference>
<dbReference type="CDD" id="cd00093">
    <property type="entry name" value="HTH_XRE"/>
    <property type="match status" value="1"/>
</dbReference>
<dbReference type="RefSeq" id="WP_015652195.1">
    <property type="nucleotide sequence ID" value="NC_020506.1"/>
</dbReference>
<name>M1UNE6_9CORY</name>
<dbReference type="InterPro" id="IPR010982">
    <property type="entry name" value="Lambda_DNA-bd_dom_sf"/>
</dbReference>
<accession>M1UNE6</accession>